<organism evidence="1 2">
    <name type="scientific">Thermococcus paralvinellae</name>
    <dbReference type="NCBI Taxonomy" id="582419"/>
    <lineage>
        <taxon>Archaea</taxon>
        <taxon>Methanobacteriati</taxon>
        <taxon>Methanobacteriota</taxon>
        <taxon>Thermococci</taxon>
        <taxon>Thermococcales</taxon>
        <taxon>Thermococcaceae</taxon>
        <taxon>Thermococcus</taxon>
    </lineage>
</organism>
<protein>
    <submittedName>
        <fullName evidence="1">Uncharacterized protein</fullName>
    </submittedName>
</protein>
<proteinExistence type="predicted"/>
<evidence type="ECO:0000313" key="1">
    <source>
        <dbReference type="EMBL" id="AHF80372.1"/>
    </source>
</evidence>
<gene>
    <name evidence="1" type="ORF">TES1_0988</name>
</gene>
<dbReference type="Proteomes" id="UP000019027">
    <property type="component" value="Chromosome"/>
</dbReference>
<evidence type="ECO:0000313" key="2">
    <source>
        <dbReference type="Proteomes" id="UP000019027"/>
    </source>
</evidence>
<dbReference type="GeneID" id="24905821"/>
<reference evidence="1 2" key="1">
    <citation type="journal article" date="2014" name="Int. J. Syst. Evol. Microbiol.">
        <title>Thermococcus paralvinellae sp. nov. and Thermococcus cleftensis sp. nov. of hyperthermophilic heterotrophs from deep-sea hydrothermal vents.</title>
        <authorList>
            <person name="Hensley S.A."/>
            <person name="Jung J.H."/>
            <person name="Park C.S."/>
            <person name="Holden J.F."/>
        </authorList>
    </citation>
    <scope>NUCLEOTIDE SEQUENCE [LARGE SCALE GENOMIC DNA]</scope>
    <source>
        <strain evidence="1 2">ES1</strain>
    </source>
</reference>
<accession>W0I6K6</accession>
<name>W0I6K6_9EURY</name>
<sequence>MEVLKRVIQEFNKYHGSEAQAKIVKAEGDEVIIEFDGSFCKTCGLYDYFEDIKWEAMNFGLNIEPVEVLESEEEFERGRYLVKYKLKSEQSSQ</sequence>
<dbReference type="OrthoDB" id="31224at2157"/>
<keyword evidence="2" id="KW-1185">Reference proteome</keyword>
<dbReference type="KEGG" id="ths:TES1_0988"/>
<dbReference type="RefSeq" id="WP_042680843.1">
    <property type="nucleotide sequence ID" value="NZ_CP006965.1"/>
</dbReference>
<dbReference type="EMBL" id="CP006965">
    <property type="protein sequence ID" value="AHF80372.1"/>
    <property type="molecule type" value="Genomic_DNA"/>
</dbReference>
<dbReference type="STRING" id="582419.TES1_0988"/>
<dbReference type="HOGENOM" id="CLU_160445_2_0_2"/>
<dbReference type="AlphaFoldDB" id="W0I6K6"/>